<dbReference type="PATRIC" id="fig|1265818.5.peg.3242"/>
<reference evidence="1 2" key="1">
    <citation type="journal article" date="2014" name="Int. J. Syst. Evol. Microbiol.">
        <title>Listeria floridensis sp. nov., Listeria aquatica sp. nov., Listeria cornellensis sp. nov., Listeria riparia sp. nov. and Listeria grandensis sp. nov., from agricultural and natural environments.</title>
        <authorList>
            <person name="den Bakker H.C."/>
            <person name="Warchocki S."/>
            <person name="Wright E.M."/>
            <person name="Allred A.F."/>
            <person name="Ahlstrom C."/>
            <person name="Manuel C.S."/>
            <person name="Stasiewicz M.J."/>
            <person name="Burrell A."/>
            <person name="Roof S."/>
            <person name="Strawn L."/>
            <person name="Fortes E.D."/>
            <person name="Nightingale K.K."/>
            <person name="Kephart D."/>
            <person name="Wiedmann M."/>
        </authorList>
    </citation>
    <scope>NUCLEOTIDE SEQUENCE [LARGE SCALE GENOMIC DNA]</scope>
    <source>
        <strain evidence="1 2">FSL S10-1188</strain>
    </source>
</reference>
<dbReference type="EMBL" id="AOCG01000025">
    <property type="protein sequence ID" value="EUJ16520.1"/>
    <property type="molecule type" value="Genomic_DNA"/>
</dbReference>
<evidence type="ECO:0000313" key="2">
    <source>
        <dbReference type="Proteomes" id="UP000019246"/>
    </source>
</evidence>
<dbReference type="STRING" id="1265818.MAQA_16056"/>
<dbReference type="Proteomes" id="UP000019246">
    <property type="component" value="Unassembled WGS sequence"/>
</dbReference>
<protein>
    <submittedName>
        <fullName evidence="1">Uncharacterized protein</fullName>
    </submittedName>
</protein>
<comment type="caution">
    <text evidence="1">The sequence shown here is derived from an EMBL/GenBank/DDBJ whole genome shotgun (WGS) entry which is preliminary data.</text>
</comment>
<keyword evidence="2" id="KW-1185">Reference proteome</keyword>
<name>W7ATK1_9LIST</name>
<accession>W7ATK1</accession>
<sequence>MLLIKIQKAKTKNRKEEKIKMGADIHLFVEKKNQDNEWKAVLYEDGSYDGLYDVRNYSVFAILADVRNGYGFAGGDIGDAFNPVSFPKGIPYNASEEFLKVRETWDIDGHSDSYLTLKELRDFNWDQKTMKRGFVDEEGYKEFLKTNEVNSWSTDVFGNVGKISNDDMELLVSGKLKLTPFKPYYTQVECEVTYTVEAAWFFGKSFTLFRRFR</sequence>
<gene>
    <name evidence="1" type="ORF">MAQA_16056</name>
</gene>
<dbReference type="AlphaFoldDB" id="W7ATK1"/>
<organism evidence="1 2">
    <name type="scientific">Listeria aquatica FSL S10-1188</name>
    <dbReference type="NCBI Taxonomy" id="1265818"/>
    <lineage>
        <taxon>Bacteria</taxon>
        <taxon>Bacillati</taxon>
        <taxon>Bacillota</taxon>
        <taxon>Bacilli</taxon>
        <taxon>Bacillales</taxon>
        <taxon>Listeriaceae</taxon>
        <taxon>Listeria</taxon>
    </lineage>
</organism>
<evidence type="ECO:0000313" key="1">
    <source>
        <dbReference type="EMBL" id="EUJ16520.1"/>
    </source>
</evidence>
<proteinExistence type="predicted"/>